<keyword evidence="1" id="KW-0812">Transmembrane</keyword>
<gene>
    <name evidence="3" type="ORF">G4D72_04380</name>
</gene>
<sequence>MTTQEEIKYLEAQKQVQKIKSFYTHLIIFIIVNAFIIIKKTQNIDEGESIWHAFKLAFFWGIGLVFHGLKTFDVMPIFGKNWEERKIKEMMDKEKNQERKFQ</sequence>
<feature type="transmembrane region" description="Helical" evidence="1">
    <location>
        <begin position="50"/>
        <end position="69"/>
    </location>
</feature>
<dbReference type="RefSeq" id="WP_166076398.1">
    <property type="nucleotide sequence ID" value="NZ_JAAJBT010000002.1"/>
</dbReference>
<keyword evidence="4" id="KW-1185">Reference proteome</keyword>
<feature type="domain" description="2TM" evidence="2">
    <location>
        <begin position="11"/>
        <end position="92"/>
    </location>
</feature>
<proteinExistence type="predicted"/>
<dbReference type="Proteomes" id="UP000800984">
    <property type="component" value="Unassembled WGS sequence"/>
</dbReference>
<comment type="caution">
    <text evidence="3">The sequence shown here is derived from an EMBL/GenBank/DDBJ whole genome shotgun (WGS) entry which is preliminary data.</text>
</comment>
<reference evidence="3 4" key="1">
    <citation type="submission" date="2020-02" db="EMBL/GenBank/DDBJ databases">
        <authorList>
            <person name="Chen W.-M."/>
        </authorList>
    </citation>
    <scope>NUCLEOTIDE SEQUENCE [LARGE SCALE GENOMIC DNA]</scope>
    <source>
        <strain evidence="3 4">KDG-16</strain>
    </source>
</reference>
<feature type="transmembrane region" description="Helical" evidence="1">
    <location>
        <begin position="21"/>
        <end position="38"/>
    </location>
</feature>
<accession>A0ABX0I2D7</accession>
<dbReference type="Pfam" id="PF13239">
    <property type="entry name" value="2TM"/>
    <property type="match status" value="1"/>
</dbReference>
<protein>
    <submittedName>
        <fullName evidence="3">2TM domain-containing protein</fullName>
    </submittedName>
</protein>
<name>A0ABX0I2D7_9FLAO</name>
<dbReference type="InterPro" id="IPR025698">
    <property type="entry name" value="2TM_dom"/>
</dbReference>
<keyword evidence="1" id="KW-1133">Transmembrane helix</keyword>
<keyword evidence="1" id="KW-0472">Membrane</keyword>
<evidence type="ECO:0000313" key="4">
    <source>
        <dbReference type="Proteomes" id="UP000800984"/>
    </source>
</evidence>
<evidence type="ECO:0000313" key="3">
    <source>
        <dbReference type="EMBL" id="NHM01344.1"/>
    </source>
</evidence>
<organism evidence="3 4">
    <name type="scientific">Flavobacterium difficile</name>
    <dbReference type="NCBI Taxonomy" id="2709659"/>
    <lineage>
        <taxon>Bacteria</taxon>
        <taxon>Pseudomonadati</taxon>
        <taxon>Bacteroidota</taxon>
        <taxon>Flavobacteriia</taxon>
        <taxon>Flavobacteriales</taxon>
        <taxon>Flavobacteriaceae</taxon>
        <taxon>Flavobacterium</taxon>
    </lineage>
</organism>
<dbReference type="EMBL" id="JAAJBT010000002">
    <property type="protein sequence ID" value="NHM01344.1"/>
    <property type="molecule type" value="Genomic_DNA"/>
</dbReference>
<evidence type="ECO:0000256" key="1">
    <source>
        <dbReference type="SAM" id="Phobius"/>
    </source>
</evidence>
<evidence type="ECO:0000259" key="2">
    <source>
        <dbReference type="Pfam" id="PF13239"/>
    </source>
</evidence>